<evidence type="ECO:0000256" key="1">
    <source>
        <dbReference type="SAM" id="MobiDB-lite"/>
    </source>
</evidence>
<feature type="compositionally biased region" description="Low complexity" evidence="1">
    <location>
        <begin position="21"/>
        <end position="36"/>
    </location>
</feature>
<evidence type="ECO:0000313" key="2">
    <source>
        <dbReference type="EMBL" id="CAE7194846.1"/>
    </source>
</evidence>
<dbReference type="Proteomes" id="UP000604046">
    <property type="component" value="Unassembled WGS sequence"/>
</dbReference>
<organism evidence="2 3">
    <name type="scientific">Symbiodinium natans</name>
    <dbReference type="NCBI Taxonomy" id="878477"/>
    <lineage>
        <taxon>Eukaryota</taxon>
        <taxon>Sar</taxon>
        <taxon>Alveolata</taxon>
        <taxon>Dinophyceae</taxon>
        <taxon>Suessiales</taxon>
        <taxon>Symbiodiniaceae</taxon>
        <taxon>Symbiodinium</taxon>
    </lineage>
</organism>
<gene>
    <name evidence="2" type="ORF">SNAT2548_LOCUS5352</name>
</gene>
<protein>
    <submittedName>
        <fullName evidence="2">Uncharacterized protein</fullName>
    </submittedName>
</protein>
<proteinExistence type="predicted"/>
<name>A0A812J947_9DINO</name>
<accession>A0A812J947</accession>
<feature type="region of interest" description="Disordered" evidence="1">
    <location>
        <begin position="1"/>
        <end position="42"/>
    </location>
</feature>
<dbReference type="AlphaFoldDB" id="A0A812J947"/>
<reference evidence="2" key="1">
    <citation type="submission" date="2021-02" db="EMBL/GenBank/DDBJ databases">
        <authorList>
            <person name="Dougan E. K."/>
            <person name="Rhodes N."/>
            <person name="Thang M."/>
            <person name="Chan C."/>
        </authorList>
    </citation>
    <scope>NUCLEOTIDE SEQUENCE</scope>
</reference>
<evidence type="ECO:0000313" key="3">
    <source>
        <dbReference type="Proteomes" id="UP000604046"/>
    </source>
</evidence>
<comment type="caution">
    <text evidence="2">The sequence shown here is derived from an EMBL/GenBank/DDBJ whole genome shotgun (WGS) entry which is preliminary data.</text>
</comment>
<keyword evidence="3" id="KW-1185">Reference proteome</keyword>
<sequence length="91" mass="9851">MENGGDVAHVLSDDSHSAENPTQRGQQGAQGGTAEEAPARDLLRQQRPHCVAEGVRCSVIAVLPGRLKWGFLSFSPHCIAFDFRATHAKKE</sequence>
<dbReference type="EMBL" id="CAJNDS010000342">
    <property type="protein sequence ID" value="CAE7194846.1"/>
    <property type="molecule type" value="Genomic_DNA"/>
</dbReference>